<keyword evidence="3" id="KW-0560">Oxidoreductase</keyword>
<proteinExistence type="inferred from homology"/>
<dbReference type="Gene3D" id="3.40.50.720">
    <property type="entry name" value="NAD(P)-binding Rossmann-like Domain"/>
    <property type="match status" value="1"/>
</dbReference>
<dbReference type="InterPro" id="IPR052178">
    <property type="entry name" value="Sec_Metab_Biosynth_SDR"/>
</dbReference>
<dbReference type="PRINTS" id="PR00080">
    <property type="entry name" value="SDRFAMILY"/>
</dbReference>
<gene>
    <name evidence="4" type="ORF">EDB81DRAFT_145543</name>
</gene>
<dbReference type="InterPro" id="IPR020904">
    <property type="entry name" value="Sc_DH/Rdtase_CS"/>
</dbReference>
<name>A0A9P9DW66_9HYPO</name>
<dbReference type="AlphaFoldDB" id="A0A9P9DW66"/>
<dbReference type="GO" id="GO:0016491">
    <property type="term" value="F:oxidoreductase activity"/>
    <property type="evidence" value="ECO:0007669"/>
    <property type="project" value="UniProtKB-KW"/>
</dbReference>
<evidence type="ECO:0000256" key="2">
    <source>
        <dbReference type="ARBA" id="ARBA00022857"/>
    </source>
</evidence>
<dbReference type="InterPro" id="IPR002347">
    <property type="entry name" value="SDR_fam"/>
</dbReference>
<sequence>MAAETAQELVQLENFHDIYSLRGKIAVVTGGSRGLGLNAASGFIQAGCEKVYLIARSSDALSDAAKALNDLQTPNKHPQAVAIPILGDVSTRDGLSKIAAEVAKTTDHVDILLANAGATFIGQLEDYTEADFANVMNVNVNSVFFSIQQFAPLLAAGGTVADPSRVIIVSSVAGVVIGDVGPHGTYAYAASKAAVVHLMHNLAVELGPRHINVNCVAPGIVPSKMSAPLMNRHGGLEAVAKQVPDQKLGSKEDVAGVMVFLASPASRHMNGATLMLDGGSFLVRGCA</sequence>
<comment type="similarity">
    <text evidence="1">Belongs to the short-chain dehydrogenases/reductases (SDR) family.</text>
</comment>
<evidence type="ECO:0000313" key="5">
    <source>
        <dbReference type="Proteomes" id="UP000738349"/>
    </source>
</evidence>
<protein>
    <submittedName>
        <fullName evidence="4">Gluconate 5-dehydrogenase</fullName>
    </submittedName>
</protein>
<evidence type="ECO:0000256" key="3">
    <source>
        <dbReference type="ARBA" id="ARBA00023002"/>
    </source>
</evidence>
<reference evidence="4" key="1">
    <citation type="journal article" date="2021" name="Nat. Commun.">
        <title>Genetic determinants of endophytism in the Arabidopsis root mycobiome.</title>
        <authorList>
            <person name="Mesny F."/>
            <person name="Miyauchi S."/>
            <person name="Thiergart T."/>
            <person name="Pickel B."/>
            <person name="Atanasova L."/>
            <person name="Karlsson M."/>
            <person name="Huettel B."/>
            <person name="Barry K.W."/>
            <person name="Haridas S."/>
            <person name="Chen C."/>
            <person name="Bauer D."/>
            <person name="Andreopoulos W."/>
            <person name="Pangilinan J."/>
            <person name="LaButti K."/>
            <person name="Riley R."/>
            <person name="Lipzen A."/>
            <person name="Clum A."/>
            <person name="Drula E."/>
            <person name="Henrissat B."/>
            <person name="Kohler A."/>
            <person name="Grigoriev I.V."/>
            <person name="Martin F.M."/>
            <person name="Hacquard S."/>
        </authorList>
    </citation>
    <scope>NUCLEOTIDE SEQUENCE</scope>
    <source>
        <strain evidence="4">MPI-CAGE-AT-0147</strain>
    </source>
</reference>
<dbReference type="InterPro" id="IPR036291">
    <property type="entry name" value="NAD(P)-bd_dom_sf"/>
</dbReference>
<dbReference type="PANTHER" id="PTHR43618:SF12">
    <property type="entry name" value="OXIDOREDUCTASE, SHORT-CHAIN DEHYDROGENASE_REDUCTASE FAMILY (AFU_ORTHOLOGUE AFUA_1G14540)"/>
    <property type="match status" value="1"/>
</dbReference>
<evidence type="ECO:0000256" key="1">
    <source>
        <dbReference type="ARBA" id="ARBA00006484"/>
    </source>
</evidence>
<keyword evidence="5" id="KW-1185">Reference proteome</keyword>
<dbReference type="PROSITE" id="PS00061">
    <property type="entry name" value="ADH_SHORT"/>
    <property type="match status" value="1"/>
</dbReference>
<dbReference type="EMBL" id="JAGMUV010000019">
    <property type="protein sequence ID" value="KAH7127620.1"/>
    <property type="molecule type" value="Genomic_DNA"/>
</dbReference>
<dbReference type="FunFam" id="3.40.50.720:FF:000084">
    <property type="entry name" value="Short-chain dehydrogenase reductase"/>
    <property type="match status" value="1"/>
</dbReference>
<keyword evidence="2" id="KW-0521">NADP</keyword>
<evidence type="ECO:0000313" key="4">
    <source>
        <dbReference type="EMBL" id="KAH7127620.1"/>
    </source>
</evidence>
<accession>A0A9P9DW66</accession>
<dbReference type="PRINTS" id="PR00081">
    <property type="entry name" value="GDHRDH"/>
</dbReference>
<dbReference type="Pfam" id="PF13561">
    <property type="entry name" value="adh_short_C2"/>
    <property type="match status" value="1"/>
</dbReference>
<dbReference type="OrthoDB" id="5153287at2759"/>
<comment type="caution">
    <text evidence="4">The sequence shown here is derived from an EMBL/GenBank/DDBJ whole genome shotgun (WGS) entry which is preliminary data.</text>
</comment>
<dbReference type="Proteomes" id="UP000738349">
    <property type="component" value="Unassembled WGS sequence"/>
</dbReference>
<dbReference type="PANTHER" id="PTHR43618">
    <property type="entry name" value="7-ALPHA-HYDROXYSTEROID DEHYDROGENASE"/>
    <property type="match status" value="1"/>
</dbReference>
<dbReference type="SUPFAM" id="SSF51735">
    <property type="entry name" value="NAD(P)-binding Rossmann-fold domains"/>
    <property type="match status" value="1"/>
</dbReference>
<organism evidence="4 5">
    <name type="scientific">Dactylonectria macrodidyma</name>
    <dbReference type="NCBI Taxonomy" id="307937"/>
    <lineage>
        <taxon>Eukaryota</taxon>
        <taxon>Fungi</taxon>
        <taxon>Dikarya</taxon>
        <taxon>Ascomycota</taxon>
        <taxon>Pezizomycotina</taxon>
        <taxon>Sordariomycetes</taxon>
        <taxon>Hypocreomycetidae</taxon>
        <taxon>Hypocreales</taxon>
        <taxon>Nectriaceae</taxon>
        <taxon>Dactylonectria</taxon>
    </lineage>
</organism>